<comment type="caution">
    <text evidence="3">The sequence shown here is derived from an EMBL/GenBank/DDBJ whole genome shotgun (WGS) entry which is preliminary data.</text>
</comment>
<evidence type="ECO:0000313" key="4">
    <source>
        <dbReference type="Proteomes" id="UP001501079"/>
    </source>
</evidence>
<proteinExistence type="predicted"/>
<name>A0ABP7ZQE6_9MICO</name>
<feature type="region of interest" description="Disordered" evidence="1">
    <location>
        <begin position="92"/>
        <end position="130"/>
    </location>
</feature>
<dbReference type="InterPro" id="IPR037053">
    <property type="entry name" value="Phage_tail_collar_dom_sf"/>
</dbReference>
<dbReference type="EMBL" id="BAABBW010000001">
    <property type="protein sequence ID" value="GAA4167876.1"/>
    <property type="molecule type" value="Genomic_DNA"/>
</dbReference>
<dbReference type="SUPFAM" id="SSF88874">
    <property type="entry name" value="Receptor-binding domain of short tail fibre protein gp12"/>
    <property type="match status" value="1"/>
</dbReference>
<dbReference type="RefSeq" id="WP_344751415.1">
    <property type="nucleotide sequence ID" value="NZ_BAABBW010000001.1"/>
</dbReference>
<sequence>MDPFVGEIRLFSIPFTPRGWAACNGQLLQISQNTALFSLLGTSYGGDGRVTFALPNLNGRVAVGQGDNWPLGQQAGEERHTLTVTEIPQHTHAAHVATSATQTTPSGALPAAGGSPQFTSGPGSDTFAPSELGLFGGGQAHENMPPFLALQYCIALTGVFPSRD</sequence>
<dbReference type="Gene3D" id="3.90.1340.10">
    <property type="entry name" value="Phage tail collar domain"/>
    <property type="match status" value="1"/>
</dbReference>
<evidence type="ECO:0000313" key="3">
    <source>
        <dbReference type="EMBL" id="GAA4167876.1"/>
    </source>
</evidence>
<dbReference type="Pfam" id="PF07484">
    <property type="entry name" value="Collar"/>
    <property type="match status" value="1"/>
</dbReference>
<protein>
    <submittedName>
        <fullName evidence="3">Tail fiber protein</fullName>
    </submittedName>
</protein>
<feature type="domain" description="Phage tail collar" evidence="2">
    <location>
        <begin position="6"/>
        <end position="61"/>
    </location>
</feature>
<keyword evidence="4" id="KW-1185">Reference proteome</keyword>
<organism evidence="3 4">
    <name type="scientific">Gryllotalpicola koreensis</name>
    <dbReference type="NCBI Taxonomy" id="993086"/>
    <lineage>
        <taxon>Bacteria</taxon>
        <taxon>Bacillati</taxon>
        <taxon>Actinomycetota</taxon>
        <taxon>Actinomycetes</taxon>
        <taxon>Micrococcales</taxon>
        <taxon>Microbacteriaceae</taxon>
        <taxon>Gryllotalpicola</taxon>
    </lineage>
</organism>
<dbReference type="Proteomes" id="UP001501079">
    <property type="component" value="Unassembled WGS sequence"/>
</dbReference>
<accession>A0ABP7ZQE6</accession>
<reference evidence="4" key="1">
    <citation type="journal article" date="2019" name="Int. J. Syst. Evol. Microbiol.">
        <title>The Global Catalogue of Microorganisms (GCM) 10K type strain sequencing project: providing services to taxonomists for standard genome sequencing and annotation.</title>
        <authorList>
            <consortium name="The Broad Institute Genomics Platform"/>
            <consortium name="The Broad Institute Genome Sequencing Center for Infectious Disease"/>
            <person name="Wu L."/>
            <person name="Ma J."/>
        </authorList>
    </citation>
    <scope>NUCLEOTIDE SEQUENCE [LARGE SCALE GENOMIC DNA]</scope>
    <source>
        <strain evidence="4">JCM 17591</strain>
    </source>
</reference>
<evidence type="ECO:0000256" key="1">
    <source>
        <dbReference type="SAM" id="MobiDB-lite"/>
    </source>
</evidence>
<feature type="compositionally biased region" description="Low complexity" evidence="1">
    <location>
        <begin position="92"/>
        <end position="104"/>
    </location>
</feature>
<evidence type="ECO:0000259" key="2">
    <source>
        <dbReference type="Pfam" id="PF07484"/>
    </source>
</evidence>
<dbReference type="InterPro" id="IPR011083">
    <property type="entry name" value="Phage_tail_collar_dom"/>
</dbReference>
<gene>
    <name evidence="3" type="ORF">GCM10022287_02070</name>
</gene>